<dbReference type="STRING" id="1602171.ST44_02910"/>
<reference evidence="1 2" key="1">
    <citation type="submission" date="2015-01" db="EMBL/GenBank/DDBJ databases">
        <title>Comparative genomics of non-oral Prevotella species.</title>
        <authorList>
            <person name="Accetto T."/>
            <person name="Nograsek B."/>
            <person name="Avgustin G."/>
        </authorList>
    </citation>
    <scope>NUCLEOTIDE SEQUENCE [LARGE SCALE GENOMIC DNA]</scope>
    <source>
        <strain evidence="1 2">P5-119</strain>
    </source>
</reference>
<organism evidence="1 2">
    <name type="scientific">Prevotella pectinovora</name>
    <dbReference type="NCBI Taxonomy" id="1602169"/>
    <lineage>
        <taxon>Bacteria</taxon>
        <taxon>Pseudomonadati</taxon>
        <taxon>Bacteroidota</taxon>
        <taxon>Bacteroidia</taxon>
        <taxon>Bacteroidales</taxon>
        <taxon>Prevotellaceae</taxon>
        <taxon>Prevotella</taxon>
    </lineage>
</organism>
<sequence>MTSVKAIKNVKSYAKKAAPARIAHDGIYGLYISAYTELDDKWSCDSVIVEKVNVKDEETNTTYNTKFKFCSENAPTEFYGVYDAAAGTITCPVQYSGGYSGNTTQGPVDYKFIVGTLLPSGDQFSFSEDPFVFTVDEDGTLLLNIEDGGALANIIEGMNTIWNFFFSLELKPANAVISYSRPGRQQGTYDDFVHAAYVEDYTNNVSVYGFAWFQPSSGMGMSTVTPLDIDQDLNVLLTGPQNAFSVAPFGIQDEGAGKYFKICGTKPSAEEGYVEVDTGDPSYVHGKLSGNKIIMDSFPVFTNFWNDPATGEQSAYGFWYLNYVIALDEGVFKADPSYTGINGVTETSVKNVKTYNLFGQEVPANTKGLVIRGGKKFFNK</sequence>
<name>A0A0D0IXQ9_9BACT</name>
<dbReference type="Proteomes" id="UP000032046">
    <property type="component" value="Unassembled WGS sequence"/>
</dbReference>
<protein>
    <submittedName>
        <fullName evidence="1">Uncharacterized protein</fullName>
    </submittedName>
</protein>
<keyword evidence="2" id="KW-1185">Reference proteome</keyword>
<evidence type="ECO:0000313" key="1">
    <source>
        <dbReference type="EMBL" id="KIP64169.1"/>
    </source>
</evidence>
<comment type="caution">
    <text evidence="1">The sequence shown here is derived from an EMBL/GenBank/DDBJ whole genome shotgun (WGS) entry which is preliminary data.</text>
</comment>
<dbReference type="AlphaFoldDB" id="A0A0D0IXQ9"/>
<accession>A0A0D0IXQ9</accession>
<evidence type="ECO:0000313" key="2">
    <source>
        <dbReference type="Proteomes" id="UP000032046"/>
    </source>
</evidence>
<dbReference type="EMBL" id="JXQK01000031">
    <property type="protein sequence ID" value="KIP64169.1"/>
    <property type="molecule type" value="Genomic_DNA"/>
</dbReference>
<gene>
    <name evidence="1" type="ORF">ST44_02910</name>
</gene>
<proteinExistence type="predicted"/>